<name>A0ABT2NI97_9CYAN</name>
<accession>A0ABT2NI97</accession>
<dbReference type="EMBL" id="JAMXFA010000068">
    <property type="protein sequence ID" value="MCT7981450.1"/>
    <property type="molecule type" value="Genomic_DNA"/>
</dbReference>
<protein>
    <submittedName>
        <fullName evidence="2">Uncharacterized protein</fullName>
    </submittedName>
</protein>
<evidence type="ECO:0000313" key="2">
    <source>
        <dbReference type="EMBL" id="MCT7981450.1"/>
    </source>
</evidence>
<evidence type="ECO:0000256" key="1">
    <source>
        <dbReference type="SAM" id="MobiDB-lite"/>
    </source>
</evidence>
<dbReference type="RefSeq" id="WP_261237623.1">
    <property type="nucleotide sequence ID" value="NZ_JAMXFA010000068.1"/>
</dbReference>
<sequence length="96" mass="10284">MKRWIIIPRVPGLLVLLMLVLFGLDMAKPGIGQFALIPSLRKSASQSIQTIPKPKIIPTLPAPPTPAAATNEPLQPPPQRANCTAVEVYAGHCQAL</sequence>
<evidence type="ECO:0000313" key="3">
    <source>
        <dbReference type="Proteomes" id="UP001525961"/>
    </source>
</evidence>
<reference evidence="2 3" key="1">
    <citation type="journal article" date="2022" name="Front. Microbiol.">
        <title>High genomic differentiation and limited gene flow indicate recent cryptic speciation within the genus Laspinema (cyanobacteria).</title>
        <authorList>
            <person name="Stanojkovic A."/>
            <person name="Skoupy S."/>
            <person name="Skaloud P."/>
            <person name="Dvorak P."/>
        </authorList>
    </citation>
    <scope>NUCLEOTIDE SEQUENCE [LARGE SCALE GENOMIC DNA]</scope>
    <source>
        <strain evidence="2 3">D3b</strain>
    </source>
</reference>
<dbReference type="Proteomes" id="UP001525961">
    <property type="component" value="Unassembled WGS sequence"/>
</dbReference>
<feature type="region of interest" description="Disordered" evidence="1">
    <location>
        <begin position="54"/>
        <end position="77"/>
    </location>
</feature>
<organism evidence="2 3">
    <name type="scientific">Laspinema olomoucense D3b</name>
    <dbReference type="NCBI Taxonomy" id="2953688"/>
    <lineage>
        <taxon>Bacteria</taxon>
        <taxon>Bacillati</taxon>
        <taxon>Cyanobacteriota</taxon>
        <taxon>Cyanophyceae</taxon>
        <taxon>Oscillatoriophycideae</taxon>
        <taxon>Oscillatoriales</taxon>
        <taxon>Laspinemataceae</taxon>
        <taxon>Laspinema</taxon>
        <taxon>Laspinema olomoucense</taxon>
    </lineage>
</organism>
<proteinExistence type="predicted"/>
<comment type="caution">
    <text evidence="2">The sequence shown here is derived from an EMBL/GenBank/DDBJ whole genome shotgun (WGS) entry which is preliminary data.</text>
</comment>
<gene>
    <name evidence="2" type="ORF">NG792_27390</name>
</gene>
<keyword evidence="3" id="KW-1185">Reference proteome</keyword>